<dbReference type="PANTHER" id="PTHR11764:SF58">
    <property type="entry name" value="BETA-AMYRIN SYNTHASE-RELATED"/>
    <property type="match status" value="1"/>
</dbReference>
<sequence>MWKLKIAEGGGPHLYSTNNFVGRQTWEFDPHAGTPEDLAEVEAARRNFYQNRHRVKQNSDVLWRSQFLKERNFKQSIPQVRVQDGEEITCEAATSALRRAVRYYAALQASDGHWPAENAGPLYFTAPLVIFNYMICD</sequence>
<dbReference type="SUPFAM" id="SSF48239">
    <property type="entry name" value="Terpenoid cyclases/Protein prenyltransferases"/>
    <property type="match status" value="1"/>
</dbReference>
<dbReference type="GO" id="GO:0005811">
    <property type="term" value="C:lipid droplet"/>
    <property type="evidence" value="ECO:0007669"/>
    <property type="project" value="InterPro"/>
</dbReference>
<dbReference type="Proteomes" id="UP000594263">
    <property type="component" value="Unplaced"/>
</dbReference>
<reference evidence="2" key="1">
    <citation type="submission" date="2021-01" db="UniProtKB">
        <authorList>
            <consortium name="EnsemblPlants"/>
        </authorList>
    </citation>
    <scope>IDENTIFICATION</scope>
</reference>
<proteinExistence type="predicted"/>
<keyword evidence="1" id="KW-0413">Isomerase</keyword>
<dbReference type="InterPro" id="IPR008930">
    <property type="entry name" value="Terpenoid_cyclase/PrenylTrfase"/>
</dbReference>
<evidence type="ECO:0000256" key="1">
    <source>
        <dbReference type="ARBA" id="ARBA00023235"/>
    </source>
</evidence>
<evidence type="ECO:0008006" key="4">
    <source>
        <dbReference type="Google" id="ProtNLM"/>
    </source>
</evidence>
<protein>
    <recommendedName>
        <fullName evidence="4">Beta-amyrin synthase</fullName>
    </recommendedName>
</protein>
<dbReference type="GO" id="GO:0042300">
    <property type="term" value="F:beta-amyrin synthase activity"/>
    <property type="evidence" value="ECO:0007669"/>
    <property type="project" value="TreeGrafter"/>
</dbReference>
<dbReference type="Gramene" id="Kaladp0080s0128.3.v1.1">
    <property type="protein sequence ID" value="Kaladp0080s0128.3.v1.1"/>
    <property type="gene ID" value="Kaladp0080s0128.v1.1"/>
</dbReference>
<dbReference type="EnsemblPlants" id="Kaladp0080s0128.3.v1.1">
    <property type="protein sequence ID" value="Kaladp0080s0128.3.v1.1"/>
    <property type="gene ID" value="Kaladp0080s0128.v1.1"/>
</dbReference>
<keyword evidence="3" id="KW-1185">Reference proteome</keyword>
<organism evidence="2 3">
    <name type="scientific">Kalanchoe fedtschenkoi</name>
    <name type="common">Lavender scallops</name>
    <name type="synonym">South American air plant</name>
    <dbReference type="NCBI Taxonomy" id="63787"/>
    <lineage>
        <taxon>Eukaryota</taxon>
        <taxon>Viridiplantae</taxon>
        <taxon>Streptophyta</taxon>
        <taxon>Embryophyta</taxon>
        <taxon>Tracheophyta</taxon>
        <taxon>Spermatophyta</taxon>
        <taxon>Magnoliopsida</taxon>
        <taxon>eudicotyledons</taxon>
        <taxon>Gunneridae</taxon>
        <taxon>Pentapetalae</taxon>
        <taxon>Saxifragales</taxon>
        <taxon>Crassulaceae</taxon>
        <taxon>Kalanchoe</taxon>
    </lineage>
</organism>
<dbReference type="GO" id="GO:0016104">
    <property type="term" value="P:triterpenoid biosynthetic process"/>
    <property type="evidence" value="ECO:0007669"/>
    <property type="project" value="InterPro"/>
</dbReference>
<name>A0A7N0UQD9_KALFE</name>
<dbReference type="AlphaFoldDB" id="A0A7N0UQD9"/>
<accession>A0A7N0UQD9</accession>
<evidence type="ECO:0000313" key="2">
    <source>
        <dbReference type="EnsemblPlants" id="Kaladp0080s0128.3.v1.1"/>
    </source>
</evidence>
<dbReference type="PANTHER" id="PTHR11764">
    <property type="entry name" value="TERPENE CYCLASE/MUTASE FAMILY MEMBER"/>
    <property type="match status" value="1"/>
</dbReference>
<evidence type="ECO:0000313" key="3">
    <source>
        <dbReference type="Proteomes" id="UP000594263"/>
    </source>
</evidence>
<dbReference type="InterPro" id="IPR018333">
    <property type="entry name" value="Squalene_cyclase"/>
</dbReference>